<name>A0A3D9HPA3_9PROT</name>
<evidence type="ECO:0000256" key="1">
    <source>
        <dbReference type="SAM" id="Phobius"/>
    </source>
</evidence>
<dbReference type="OrthoDB" id="7365284at2"/>
<organism evidence="2 3">
    <name type="scientific">Aestuariispira insulae</name>
    <dbReference type="NCBI Taxonomy" id="1461337"/>
    <lineage>
        <taxon>Bacteria</taxon>
        <taxon>Pseudomonadati</taxon>
        <taxon>Pseudomonadota</taxon>
        <taxon>Alphaproteobacteria</taxon>
        <taxon>Rhodospirillales</taxon>
        <taxon>Kiloniellaceae</taxon>
        <taxon>Aestuariispira</taxon>
    </lineage>
</organism>
<dbReference type="Proteomes" id="UP000256845">
    <property type="component" value="Unassembled WGS sequence"/>
</dbReference>
<comment type="caution">
    <text evidence="2">The sequence shown here is derived from an EMBL/GenBank/DDBJ whole genome shotgun (WGS) entry which is preliminary data.</text>
</comment>
<protein>
    <submittedName>
        <fullName evidence="2">Uncharacterized protein</fullName>
    </submittedName>
</protein>
<keyword evidence="1" id="KW-0812">Transmembrane</keyword>
<keyword evidence="3" id="KW-1185">Reference proteome</keyword>
<gene>
    <name evidence="2" type="ORF">DFP90_103134</name>
</gene>
<proteinExistence type="predicted"/>
<keyword evidence="1" id="KW-1133">Transmembrane helix</keyword>
<sequence>MTENLHYSKKSIQLDFLRAGAGLACTLLPLALVGPLVWVGWICAALAFIFALYGVRTYYRARTVARLEQDGLYWRDWREKQILWEKLNKLKLRYYSTQRNRENGWFQLQLETDSERIKLDTNLEEFDRILATAFRAAQGHKLSLDTATRENLIALNLMERA</sequence>
<accession>A0A3D9HPA3</accession>
<evidence type="ECO:0000313" key="3">
    <source>
        <dbReference type="Proteomes" id="UP000256845"/>
    </source>
</evidence>
<dbReference type="AlphaFoldDB" id="A0A3D9HPA3"/>
<reference evidence="2 3" key="1">
    <citation type="submission" date="2018-07" db="EMBL/GenBank/DDBJ databases">
        <title>Genomic Encyclopedia of Type Strains, Phase III (KMG-III): the genomes of soil and plant-associated and newly described type strains.</title>
        <authorList>
            <person name="Whitman W."/>
        </authorList>
    </citation>
    <scope>NUCLEOTIDE SEQUENCE [LARGE SCALE GENOMIC DNA]</scope>
    <source>
        <strain evidence="2 3">CECT 8488</strain>
    </source>
</reference>
<keyword evidence="1" id="KW-0472">Membrane</keyword>
<dbReference type="RefSeq" id="WP_115936234.1">
    <property type="nucleotide sequence ID" value="NZ_QRDW01000003.1"/>
</dbReference>
<feature type="transmembrane region" description="Helical" evidence="1">
    <location>
        <begin position="38"/>
        <end position="59"/>
    </location>
</feature>
<dbReference type="EMBL" id="QRDW01000003">
    <property type="protein sequence ID" value="RED51334.1"/>
    <property type="molecule type" value="Genomic_DNA"/>
</dbReference>
<evidence type="ECO:0000313" key="2">
    <source>
        <dbReference type="EMBL" id="RED51334.1"/>
    </source>
</evidence>